<organism evidence="2 3">
    <name type="scientific">Candidatus Staskawiczbacteria bacterium RIFCSPLOWO2_01_FULL_33_9</name>
    <dbReference type="NCBI Taxonomy" id="1802211"/>
    <lineage>
        <taxon>Bacteria</taxon>
        <taxon>Candidatus Staskawicziibacteriota</taxon>
    </lineage>
</organism>
<comment type="caution">
    <text evidence="2">The sequence shown here is derived from an EMBL/GenBank/DDBJ whole genome shotgun (WGS) entry which is preliminary data.</text>
</comment>
<accession>A0A1G2I6J7</accession>
<sequence length="263" mass="30783">MRKIEWWGNNAGFFGERYMEGDDSIEGFIPNRKELLFQRTKREVDGLIILGNIKKGARILDIPCGYGRHSIELSKKGFLVVGMDINEKHLTRAKMESKGLNINFLNKDIRDIGKENYNKFDIVINMFYSFGFFEKEKDNNKTMQEFYNSLKNEGKFILHTDVSPDMFKGENYRFREERTLTNGKKLIIEEKYNTRSKRIEGSWTILSKNGADKLTPYSMRIYTKTEFEALAKKVGFKNIKFYGSFKGEVFNNNSLELIMLAEK</sequence>
<dbReference type="PANTHER" id="PTHR43861">
    <property type="entry name" value="TRANS-ACONITATE 2-METHYLTRANSFERASE-RELATED"/>
    <property type="match status" value="1"/>
</dbReference>
<name>A0A1G2I6J7_9BACT</name>
<proteinExistence type="predicted"/>
<gene>
    <name evidence="2" type="ORF">A2904_00570</name>
</gene>
<dbReference type="PANTHER" id="PTHR43861:SF1">
    <property type="entry name" value="TRANS-ACONITATE 2-METHYLTRANSFERASE"/>
    <property type="match status" value="1"/>
</dbReference>
<dbReference type="InterPro" id="IPR029063">
    <property type="entry name" value="SAM-dependent_MTases_sf"/>
</dbReference>
<dbReference type="SUPFAM" id="SSF53335">
    <property type="entry name" value="S-adenosyl-L-methionine-dependent methyltransferases"/>
    <property type="match status" value="1"/>
</dbReference>
<dbReference type="GO" id="GO:0032259">
    <property type="term" value="P:methylation"/>
    <property type="evidence" value="ECO:0007669"/>
    <property type="project" value="UniProtKB-KW"/>
</dbReference>
<dbReference type="InterPro" id="IPR025714">
    <property type="entry name" value="Methyltranfer_dom"/>
</dbReference>
<dbReference type="GO" id="GO:0008168">
    <property type="term" value="F:methyltransferase activity"/>
    <property type="evidence" value="ECO:0007669"/>
    <property type="project" value="UniProtKB-KW"/>
</dbReference>
<protein>
    <recommendedName>
        <fullName evidence="1">Methyltransferase domain-containing protein</fullName>
    </recommendedName>
</protein>
<dbReference type="Gene3D" id="2.20.25.110">
    <property type="entry name" value="S-adenosyl-L-methionine-dependent methyltransferases"/>
    <property type="match status" value="1"/>
</dbReference>
<dbReference type="Proteomes" id="UP000176308">
    <property type="component" value="Unassembled WGS sequence"/>
</dbReference>
<dbReference type="Pfam" id="PF13847">
    <property type="entry name" value="Methyltransf_31"/>
    <property type="match status" value="1"/>
</dbReference>
<dbReference type="AlphaFoldDB" id="A0A1G2I6J7"/>
<reference evidence="2 3" key="1">
    <citation type="journal article" date="2016" name="Nat. Commun.">
        <title>Thousands of microbial genomes shed light on interconnected biogeochemical processes in an aquifer system.</title>
        <authorList>
            <person name="Anantharaman K."/>
            <person name="Brown C.T."/>
            <person name="Hug L.A."/>
            <person name="Sharon I."/>
            <person name="Castelle C.J."/>
            <person name="Probst A.J."/>
            <person name="Thomas B.C."/>
            <person name="Singh A."/>
            <person name="Wilkins M.J."/>
            <person name="Karaoz U."/>
            <person name="Brodie E.L."/>
            <person name="Williams K.H."/>
            <person name="Hubbard S.S."/>
            <person name="Banfield J.F."/>
        </authorList>
    </citation>
    <scope>NUCLEOTIDE SEQUENCE [LARGE SCALE GENOMIC DNA]</scope>
</reference>
<evidence type="ECO:0000313" key="2">
    <source>
        <dbReference type="EMBL" id="OGZ70444.1"/>
    </source>
</evidence>
<dbReference type="CDD" id="cd02440">
    <property type="entry name" value="AdoMet_MTases"/>
    <property type="match status" value="1"/>
</dbReference>
<dbReference type="EMBL" id="MHOX01000026">
    <property type="protein sequence ID" value="OGZ70444.1"/>
    <property type="molecule type" value="Genomic_DNA"/>
</dbReference>
<evidence type="ECO:0000259" key="1">
    <source>
        <dbReference type="Pfam" id="PF13847"/>
    </source>
</evidence>
<evidence type="ECO:0000313" key="3">
    <source>
        <dbReference type="Proteomes" id="UP000176308"/>
    </source>
</evidence>
<dbReference type="Gene3D" id="3.40.50.150">
    <property type="entry name" value="Vaccinia Virus protein VP39"/>
    <property type="match status" value="1"/>
</dbReference>
<feature type="domain" description="Methyltransferase" evidence="1">
    <location>
        <begin position="53"/>
        <end position="162"/>
    </location>
</feature>